<feature type="modified residue" description="4-aspartylphosphate" evidence="2">
    <location>
        <position position="53"/>
    </location>
</feature>
<dbReference type="EMBL" id="CP032336">
    <property type="protein sequence ID" value="QCO07265.1"/>
    <property type="molecule type" value="Genomic_DNA"/>
</dbReference>
<evidence type="ECO:0000256" key="2">
    <source>
        <dbReference type="PROSITE-ProRule" id="PRU00169"/>
    </source>
</evidence>
<dbReference type="SUPFAM" id="SSF52172">
    <property type="entry name" value="CheY-like"/>
    <property type="match status" value="1"/>
</dbReference>
<name>A0A4D8QA89_AZOBR</name>
<dbReference type="Gene3D" id="3.40.50.2300">
    <property type="match status" value="1"/>
</dbReference>
<dbReference type="SMART" id="SM00448">
    <property type="entry name" value="REC"/>
    <property type="match status" value="1"/>
</dbReference>
<dbReference type="Pfam" id="PF00072">
    <property type="entry name" value="Response_reg"/>
    <property type="match status" value="1"/>
</dbReference>
<organism evidence="4 5">
    <name type="scientific">Azospirillum brasilense</name>
    <dbReference type="NCBI Taxonomy" id="192"/>
    <lineage>
        <taxon>Bacteria</taxon>
        <taxon>Pseudomonadati</taxon>
        <taxon>Pseudomonadota</taxon>
        <taxon>Alphaproteobacteria</taxon>
        <taxon>Rhodospirillales</taxon>
        <taxon>Azospirillaceae</taxon>
        <taxon>Azospirillum</taxon>
    </lineage>
</organism>
<dbReference type="InterPro" id="IPR001789">
    <property type="entry name" value="Sig_transdc_resp-reg_receiver"/>
</dbReference>
<accession>A0A4D8QA89</accession>
<evidence type="ECO:0000259" key="3">
    <source>
        <dbReference type="PROSITE" id="PS50110"/>
    </source>
</evidence>
<dbReference type="InterPro" id="IPR050595">
    <property type="entry name" value="Bact_response_regulator"/>
</dbReference>
<gene>
    <name evidence="4" type="ORF">D3867_35795</name>
</gene>
<evidence type="ECO:0000313" key="5">
    <source>
        <dbReference type="Proteomes" id="UP000298596"/>
    </source>
</evidence>
<dbReference type="PANTHER" id="PTHR44591:SF3">
    <property type="entry name" value="RESPONSE REGULATORY DOMAIN-CONTAINING PROTEIN"/>
    <property type="match status" value="1"/>
</dbReference>
<dbReference type="PANTHER" id="PTHR44591">
    <property type="entry name" value="STRESS RESPONSE REGULATOR PROTEIN 1"/>
    <property type="match status" value="1"/>
</dbReference>
<proteinExistence type="predicted"/>
<keyword evidence="1 2" id="KW-0597">Phosphoprotein</keyword>
<evidence type="ECO:0000313" key="4">
    <source>
        <dbReference type="EMBL" id="QCO07265.1"/>
    </source>
</evidence>
<dbReference type="PROSITE" id="PS50110">
    <property type="entry name" value="RESPONSE_REGULATORY"/>
    <property type="match status" value="1"/>
</dbReference>
<dbReference type="Proteomes" id="UP000298596">
    <property type="component" value="Plasmid p6"/>
</dbReference>
<reference evidence="4 5" key="1">
    <citation type="submission" date="2018-09" db="EMBL/GenBank/DDBJ databases">
        <title>Whole genome based analysis of evolution and adaptive divergence in Indian and Brazilian strains of Azospirillum brasilense.</title>
        <authorList>
            <person name="Singh C."/>
            <person name="Tripathi A.K."/>
        </authorList>
    </citation>
    <scope>NUCLEOTIDE SEQUENCE [LARGE SCALE GENOMIC DNA]</scope>
    <source>
        <strain evidence="4 5">MTCC4036</strain>
        <plasmid evidence="4 5">p6</plasmid>
    </source>
</reference>
<feature type="domain" description="Response regulatory" evidence="3">
    <location>
        <begin position="5"/>
        <end position="116"/>
    </location>
</feature>
<dbReference type="InterPro" id="IPR011006">
    <property type="entry name" value="CheY-like_superfamily"/>
</dbReference>
<sequence length="120" mass="13120">MVVAKILLAEDEFMVRLTLSELLIDVGHQVIEASDGTQALELVEPDVAVIVSDLMMPRMGGAEWVAVVRKKPGMEEIPVIFMSALPPSPEARALASVFLAKPFRLDTLVETVHQLLKGIE</sequence>
<geneLocation type="plasmid" evidence="4 5">
    <name>p6</name>
</geneLocation>
<keyword evidence="4" id="KW-0614">Plasmid</keyword>
<protein>
    <submittedName>
        <fullName evidence="4">Response regulator</fullName>
    </submittedName>
</protein>
<evidence type="ECO:0000256" key="1">
    <source>
        <dbReference type="ARBA" id="ARBA00022553"/>
    </source>
</evidence>
<dbReference type="GO" id="GO:0000160">
    <property type="term" value="P:phosphorelay signal transduction system"/>
    <property type="evidence" value="ECO:0007669"/>
    <property type="project" value="InterPro"/>
</dbReference>
<dbReference type="AlphaFoldDB" id="A0A4D8QA89"/>